<dbReference type="Proteomes" id="UP001214441">
    <property type="component" value="Unassembled WGS sequence"/>
</dbReference>
<dbReference type="EMBL" id="JANCPR020000069">
    <property type="protein sequence ID" value="MDJ1137939.1"/>
    <property type="molecule type" value="Genomic_DNA"/>
</dbReference>
<dbReference type="CDD" id="cd00090">
    <property type="entry name" value="HTH_ARSR"/>
    <property type="match status" value="1"/>
</dbReference>
<keyword evidence="3" id="KW-1185">Reference proteome</keyword>
<evidence type="ECO:0000313" key="3">
    <source>
        <dbReference type="Proteomes" id="UP001214441"/>
    </source>
</evidence>
<dbReference type="Pfam" id="PF17782">
    <property type="entry name" value="WHD_DprA"/>
    <property type="match status" value="1"/>
</dbReference>
<accession>A0ABT7A9E0</accession>
<dbReference type="InterPro" id="IPR036390">
    <property type="entry name" value="WH_DNA-bd_sf"/>
</dbReference>
<sequence length="84" mass="9141">MSITTAPAPRRGRPRPSETISRDDRIYTLLADGPLSRNELAAATGLEKSIVYLALARLRTAGRIRQCVRDGVIVWAHADGTPCP</sequence>
<dbReference type="InterPro" id="IPR036388">
    <property type="entry name" value="WH-like_DNA-bd_sf"/>
</dbReference>
<evidence type="ECO:0000313" key="2">
    <source>
        <dbReference type="EMBL" id="MDJ1137939.1"/>
    </source>
</evidence>
<dbReference type="SUPFAM" id="SSF46785">
    <property type="entry name" value="Winged helix' DNA-binding domain"/>
    <property type="match status" value="1"/>
</dbReference>
<name>A0ABT7A9E0_9ACTN</name>
<dbReference type="RefSeq" id="WP_274039030.1">
    <property type="nucleotide sequence ID" value="NZ_JANCPR020000069.1"/>
</dbReference>
<protein>
    <submittedName>
        <fullName evidence="2">Helix-turn-helix domain-containing protein</fullName>
    </submittedName>
</protein>
<dbReference type="Gene3D" id="1.10.10.10">
    <property type="entry name" value="Winged helix-like DNA-binding domain superfamily/Winged helix DNA-binding domain"/>
    <property type="match status" value="1"/>
</dbReference>
<dbReference type="InterPro" id="IPR041614">
    <property type="entry name" value="DprA_WH"/>
</dbReference>
<comment type="caution">
    <text evidence="2">The sequence shown here is derived from an EMBL/GenBank/DDBJ whole genome shotgun (WGS) entry which is preliminary data.</text>
</comment>
<evidence type="ECO:0000259" key="1">
    <source>
        <dbReference type="Pfam" id="PF17782"/>
    </source>
</evidence>
<feature type="domain" description="DprA winged helix" evidence="1">
    <location>
        <begin position="14"/>
        <end position="67"/>
    </location>
</feature>
<proteinExistence type="predicted"/>
<dbReference type="InterPro" id="IPR011991">
    <property type="entry name" value="ArsR-like_HTH"/>
</dbReference>
<gene>
    <name evidence="2" type="ORF">NMN56_039480</name>
</gene>
<reference evidence="2 3" key="1">
    <citation type="submission" date="2023-05" db="EMBL/GenBank/DDBJ databases">
        <title>Streptantibioticus silvisoli sp. nov., acidotolerant actinomycetes 1 from pine litter.</title>
        <authorList>
            <person name="Swiecimska M."/>
            <person name="Golinska P."/>
            <person name="Sangal V."/>
            <person name="Wachnowicz B."/>
            <person name="Goodfellow M."/>
        </authorList>
    </citation>
    <scope>NUCLEOTIDE SEQUENCE [LARGE SCALE GENOMIC DNA]</scope>
    <source>
        <strain evidence="2 3">DSM 42109</strain>
    </source>
</reference>
<organism evidence="2 3">
    <name type="scientific">Streptomyces iconiensis</name>
    <dbReference type="NCBI Taxonomy" id="1384038"/>
    <lineage>
        <taxon>Bacteria</taxon>
        <taxon>Bacillati</taxon>
        <taxon>Actinomycetota</taxon>
        <taxon>Actinomycetes</taxon>
        <taxon>Kitasatosporales</taxon>
        <taxon>Streptomycetaceae</taxon>
        <taxon>Streptomyces</taxon>
    </lineage>
</organism>